<evidence type="ECO:0000313" key="1">
    <source>
        <dbReference type="EMBL" id="KAK1745179.1"/>
    </source>
</evidence>
<accession>A0AAD8YES8</accession>
<sequence>MRVETLLSNGSVVLVDDSERLVIPINDASAHPIDDCGTLGDISGNLAGMTIGSFPGGPFQGVRAKVRVDDDGSVNLTLHLSTLICIEGRLDAHISNDALAAYVERGNFMSCMRMPFPLFMLLSLRHRLTESFSRHFISMSLTPRLNKSHFC</sequence>
<dbReference type="EMBL" id="JATAAI010000006">
    <property type="protein sequence ID" value="KAK1745179.1"/>
    <property type="molecule type" value="Genomic_DNA"/>
</dbReference>
<dbReference type="Proteomes" id="UP001224775">
    <property type="component" value="Unassembled WGS sequence"/>
</dbReference>
<proteinExistence type="predicted"/>
<gene>
    <name evidence="1" type="ORF">QTG54_004470</name>
</gene>
<name>A0AAD8YES8_9STRA</name>
<dbReference type="AlphaFoldDB" id="A0AAD8YES8"/>
<keyword evidence="2" id="KW-1185">Reference proteome</keyword>
<protein>
    <submittedName>
        <fullName evidence="1">Uncharacterized protein</fullName>
    </submittedName>
</protein>
<organism evidence="1 2">
    <name type="scientific">Skeletonema marinoi</name>
    <dbReference type="NCBI Taxonomy" id="267567"/>
    <lineage>
        <taxon>Eukaryota</taxon>
        <taxon>Sar</taxon>
        <taxon>Stramenopiles</taxon>
        <taxon>Ochrophyta</taxon>
        <taxon>Bacillariophyta</taxon>
        <taxon>Coscinodiscophyceae</taxon>
        <taxon>Thalassiosirophycidae</taxon>
        <taxon>Thalassiosirales</taxon>
        <taxon>Skeletonemataceae</taxon>
        <taxon>Skeletonema</taxon>
        <taxon>Skeletonema marinoi-dohrnii complex</taxon>
    </lineage>
</organism>
<evidence type="ECO:0000313" key="2">
    <source>
        <dbReference type="Proteomes" id="UP001224775"/>
    </source>
</evidence>
<comment type="caution">
    <text evidence="1">The sequence shown here is derived from an EMBL/GenBank/DDBJ whole genome shotgun (WGS) entry which is preliminary data.</text>
</comment>
<reference evidence="1" key="1">
    <citation type="submission" date="2023-06" db="EMBL/GenBank/DDBJ databases">
        <title>Survivors Of The Sea: Transcriptome response of Skeletonema marinoi to long-term dormancy.</title>
        <authorList>
            <person name="Pinder M.I.M."/>
            <person name="Kourtchenko O."/>
            <person name="Robertson E.K."/>
            <person name="Larsson T."/>
            <person name="Maumus F."/>
            <person name="Osuna-Cruz C.M."/>
            <person name="Vancaester E."/>
            <person name="Stenow R."/>
            <person name="Vandepoele K."/>
            <person name="Ploug H."/>
            <person name="Bruchert V."/>
            <person name="Godhe A."/>
            <person name="Topel M."/>
        </authorList>
    </citation>
    <scope>NUCLEOTIDE SEQUENCE</scope>
    <source>
        <strain evidence="1">R05AC</strain>
    </source>
</reference>